<evidence type="ECO:0000313" key="1">
    <source>
        <dbReference type="EMBL" id="KAK4100261.1"/>
    </source>
</evidence>
<dbReference type="AlphaFoldDB" id="A0AAN6Q3F0"/>
<sequence>MLLASFFFLPSFLCFLFFFFTWSTEQTLSLFPFASLLPRPQPKTNLGISNSPAQLLCTANGTRWAQS</sequence>
<organism evidence="1 2">
    <name type="scientific">Parathielavia hyrcaniae</name>
    <dbReference type="NCBI Taxonomy" id="113614"/>
    <lineage>
        <taxon>Eukaryota</taxon>
        <taxon>Fungi</taxon>
        <taxon>Dikarya</taxon>
        <taxon>Ascomycota</taxon>
        <taxon>Pezizomycotina</taxon>
        <taxon>Sordariomycetes</taxon>
        <taxon>Sordariomycetidae</taxon>
        <taxon>Sordariales</taxon>
        <taxon>Chaetomiaceae</taxon>
        <taxon>Parathielavia</taxon>
    </lineage>
</organism>
<evidence type="ECO:0000313" key="2">
    <source>
        <dbReference type="Proteomes" id="UP001305647"/>
    </source>
</evidence>
<gene>
    <name evidence="1" type="ORF">N658DRAFT_497483</name>
</gene>
<comment type="caution">
    <text evidence="1">The sequence shown here is derived from an EMBL/GenBank/DDBJ whole genome shotgun (WGS) entry which is preliminary data.</text>
</comment>
<dbReference type="EMBL" id="MU863642">
    <property type="protein sequence ID" value="KAK4100261.1"/>
    <property type="molecule type" value="Genomic_DNA"/>
</dbReference>
<name>A0AAN6Q3F0_9PEZI</name>
<accession>A0AAN6Q3F0</accession>
<keyword evidence="2" id="KW-1185">Reference proteome</keyword>
<reference evidence="1" key="1">
    <citation type="journal article" date="2023" name="Mol. Phylogenet. Evol.">
        <title>Genome-scale phylogeny and comparative genomics of the fungal order Sordariales.</title>
        <authorList>
            <person name="Hensen N."/>
            <person name="Bonometti L."/>
            <person name="Westerberg I."/>
            <person name="Brannstrom I.O."/>
            <person name="Guillou S."/>
            <person name="Cros-Aarteil S."/>
            <person name="Calhoun S."/>
            <person name="Haridas S."/>
            <person name="Kuo A."/>
            <person name="Mondo S."/>
            <person name="Pangilinan J."/>
            <person name="Riley R."/>
            <person name="LaButti K."/>
            <person name="Andreopoulos B."/>
            <person name="Lipzen A."/>
            <person name="Chen C."/>
            <person name="Yan M."/>
            <person name="Daum C."/>
            <person name="Ng V."/>
            <person name="Clum A."/>
            <person name="Steindorff A."/>
            <person name="Ohm R.A."/>
            <person name="Martin F."/>
            <person name="Silar P."/>
            <person name="Natvig D.O."/>
            <person name="Lalanne C."/>
            <person name="Gautier V."/>
            <person name="Ament-Velasquez S.L."/>
            <person name="Kruys A."/>
            <person name="Hutchinson M.I."/>
            <person name="Powell A.J."/>
            <person name="Barry K."/>
            <person name="Miller A.N."/>
            <person name="Grigoriev I.V."/>
            <person name="Debuchy R."/>
            <person name="Gladieux P."/>
            <person name="Hiltunen Thoren M."/>
            <person name="Johannesson H."/>
        </authorList>
    </citation>
    <scope>NUCLEOTIDE SEQUENCE</scope>
    <source>
        <strain evidence="1">CBS 757.83</strain>
    </source>
</reference>
<proteinExistence type="predicted"/>
<protein>
    <submittedName>
        <fullName evidence="1">Uncharacterized protein</fullName>
    </submittedName>
</protein>
<dbReference type="Proteomes" id="UP001305647">
    <property type="component" value="Unassembled WGS sequence"/>
</dbReference>
<reference evidence="1" key="2">
    <citation type="submission" date="2023-05" db="EMBL/GenBank/DDBJ databases">
        <authorList>
            <consortium name="Lawrence Berkeley National Laboratory"/>
            <person name="Steindorff A."/>
            <person name="Hensen N."/>
            <person name="Bonometti L."/>
            <person name="Westerberg I."/>
            <person name="Brannstrom I.O."/>
            <person name="Guillou S."/>
            <person name="Cros-Aarteil S."/>
            <person name="Calhoun S."/>
            <person name="Haridas S."/>
            <person name="Kuo A."/>
            <person name="Mondo S."/>
            <person name="Pangilinan J."/>
            <person name="Riley R."/>
            <person name="Labutti K."/>
            <person name="Andreopoulos B."/>
            <person name="Lipzen A."/>
            <person name="Chen C."/>
            <person name="Yanf M."/>
            <person name="Daum C."/>
            <person name="Ng V."/>
            <person name="Clum A."/>
            <person name="Ohm R."/>
            <person name="Martin F."/>
            <person name="Silar P."/>
            <person name="Natvig D."/>
            <person name="Lalanne C."/>
            <person name="Gautier V."/>
            <person name="Ament-Velasquez S.L."/>
            <person name="Kruys A."/>
            <person name="Hutchinson M.I."/>
            <person name="Powell A.J."/>
            <person name="Barry K."/>
            <person name="Miller A.N."/>
            <person name="Grigoriev I.V."/>
            <person name="Debuchy R."/>
            <person name="Gladieux P."/>
            <person name="Thoren M.H."/>
            <person name="Johannesson H."/>
        </authorList>
    </citation>
    <scope>NUCLEOTIDE SEQUENCE</scope>
    <source>
        <strain evidence="1">CBS 757.83</strain>
    </source>
</reference>